<dbReference type="Pfam" id="PF05860">
    <property type="entry name" value="TPS"/>
    <property type="match status" value="1"/>
</dbReference>
<evidence type="ECO:0000313" key="4">
    <source>
        <dbReference type="Proteomes" id="UP000449969"/>
    </source>
</evidence>
<protein>
    <submittedName>
        <fullName evidence="3">Filamentous hemagglutinin N-terminal domain-containing protein</fullName>
    </submittedName>
</protein>
<dbReference type="NCBIfam" id="TIGR01901">
    <property type="entry name" value="adhes_NPXG"/>
    <property type="match status" value="1"/>
</dbReference>
<organism evidence="3 4">
    <name type="scientific">Bradyrhizobium cajani</name>
    <dbReference type="NCBI Taxonomy" id="1928661"/>
    <lineage>
        <taxon>Bacteria</taxon>
        <taxon>Pseudomonadati</taxon>
        <taxon>Pseudomonadota</taxon>
        <taxon>Alphaproteobacteria</taxon>
        <taxon>Hyphomicrobiales</taxon>
        <taxon>Nitrobacteraceae</taxon>
        <taxon>Bradyrhizobium</taxon>
    </lineage>
</organism>
<dbReference type="OrthoDB" id="1776524at2"/>
<dbReference type="InterPro" id="IPR011050">
    <property type="entry name" value="Pectin_lyase_fold/virulence"/>
</dbReference>
<sequence length="4489" mass="456494">MPHPDIVVNPEGVKSLGMRRAFERSLLCGVSLVALSLASGFGHARSLTPGANAVAPTAAAQQAAIQAAQQAAGAAGQAEASLARAAAALAAARKLQSDAAAAARAAGSPVPNGLTTGGLMPLGGNNSDPMAGIKADASKWTGANAPVQTTSANGSKVSVDIQQTQQKSILYWDTFNVGANTTVNFKQSASDWIALNRVMDSGAAPSRILGQINAMGGVYLINRNGIVFGAGSQVNVHTLIASSLDVGKLGASLSERDAFFRDQGIANLNSFSIYDPVGGAATNLIAGDIKVERGASITGNILSDQVSLGSPGSVFLFGANVYNSGSIKVDGGEVAMVAARTIDVVPNGYSALPNSVLGKDDKGTIKFRGTEFRLSQFAASYNPDDPQAPFGYPKTSTYLAGTGAVTHDGLIESSRGIVVMNGDTVSINNPTDASGHTLTDSAGKLLQGVISVDTSIDRNSFVLLRAATSVKMNGVISSLPVDDGAAGLPSTQSFTPAYIEATAQTNVTVGPNGLISAPSAQVALGAKMFRLGSTGGSDSKLIPNLFNQGTTSSGGGNQNGVNPNSNDPQSVLLAPGATIDVAGLRNVELPASYNVIGVKLLAEFADMPLQRPPYATVGADGTGVVYGQTLWIDIRNSGTYSDGTKWVGTPIADASGYVAKVPRSIYQLMTVGGSISLNTDLGTNNGAASVQTAGSVMNVAGGSVKFLPGMVNTTRLIGSDGRIYNIAKADPNMTYVGIAGQFIVKHARWGVTEYWSTPSQVYSAGYTEGHDAGSISVVTVNPSLLGTMYFGSTAGERQISDGQLPLQGSLALTTPSSVQIGASASANYTTQSAYTTHLSDEILSRYGLSSLSVTTNDFVLSSGSTLNLAAGGSLSITAGGAIDIAGTVSAAGGSVNLVTDRVSVSEDFTTSLFKAPKDASGNTIAANVFVGGTIDVSGRFVNDIGRVAGVDAIGPAFTNGGSIAITTTKDSLDVTGGVIDTTGSILLGQGSLLDVSSGGYITASGKAQTVATGVMKGRAGSISLGIYNGKPYTVDPGPHPPTANVARQAFIELDGTLRGYGFENNGSLRIAAADTIRIGGTLQPGEQSSIRIGGIATTLPTSLLTSGGFGSYTIESVRDQWSGAGASIIVSAGTNLSLQQHNFASLVDYTGIPTGTKLGQQAAAELVLLPDNQRKAVDLTLKADTILLDTGSKIVTDPKASITMAAVNDTRVGIKPTDPTWTVPAKSVELRGTIINHGGSVFINSAATHLSSDAKVDLSGTFVANSLFGTVNGPATSGTYIAGGTFAVEAGQLNSVSGQNYYAYSAPSGYLVADTGALVDVSGAAGNIQIANARASISSQWSWSDAGTVSADVNGFAWGGNFAAAGGRYVTADGSVNSDSRANGGTVLLGGGGMLLRQDKSDVVATLAAFRSGATLGALVVSADQLAPFDSVYLYAAAAQGGAARIFSDLPGTIYGELAPSLAPLSISGPLNWRVTNRLEIAASVIQAPTSGSVDARISAPYVLLAGSGNTPAAGISTLTVNAQTIDLQGLPVVNPKPTDAPKGLDFSGFSQVNLIASGDIRLGTLKVANGLKKDPSKDQVPTAEQSSFTGHLFTAGDLLFSAQRIYPVTAVTFTIEAGTTDASGDVKPGNVKFTSPAGSKTTIPLSAGGGVVVHAGTIEQAGNLFAPLGTIALGSTDSAVSKIITQSVVLAPGSLTSVSLADTTVPYGATSDGTNWYYNANQNPLSAPPSKGLILSGSTVTRSDGSTIDLRGGGDLQAMEWIQGKGGSRDVLAGQNVYALVPTVNDPIAAYDIHLATARSTDNGATITAGDSVPLPGQQITLDGGSGIPAGTYTLYPAHYATLPGAMRVTVYAKDNTGKNLPTGTKLPDGTVLVTGNYTQSTVPGKQSSGQTVFAVQTSPVWQQYSEYSFTGANSYYAQLAAKQNITAPRLPMDAGRLSISALQSIAMHGVALTLPGRDGSGNIGRGSELDISAPKLAVIGHAGYVNNDVPAGYVGVDVSQINGFESVLIGGSRSDIATGTLITPTASNVVVDTRGETLSAPEILMVAQQTGQWQEVKQLVTIGSTSVLLDVPVYVPVDGTGTITVKSGSVIETKGTVHAGLGRHYVVVSDGQAPVTAESIAAALGGTLSGSQIVGADLTKLPAFNKATQQILSYYANGGPQQPGRGALFAASNDPTLRLTGPSKTGVSVPDLTISFKEVTASDVTNIPGLPTGQVSGSLTLPGGNTADSGKVVIADGTRISTGTLTLQGTASNNAIAVNTTNLHANLVNLVAPSIGIGSANAVAGKSLVLPSNSAQFAHVQTLALRALSGPITVYGDFNSGARSLTLDANGIALGLDGGLARDARISASDTITLTNTAGPAFSGGMAANGNSLQFAAREIDLGSGVVNGSAPATYMTIAGYSSVGLTASDRVLVKGPGMLTLGVSNTDKVDLTVTTPSMLVAGATATKSQSFAITGYAGNVTIEDIVPRTGVAERPADSSEVGGSLQITASNITVASTIQAQGGTITLNAIAGNLELKAGAYLSAAGYKKTLVDVDTYAPGGKVVLNADIGTSFLPVVPGAGQVKIDASSVIDVAQPAGGLGYGGEIDVNAVRGGATVAGILRGHGGAGLGGRFKLDTKDAADLTALSDTLLAGGLTGAVDIHTRTGNLELLAGHTLKANAITLTADDTAWDSGDASKQFGQIKIRGRIDATGYGGKTIDGSGQAGGKVGLYGANSVFLASSGVIDASTTHADERGGDVTIGIGWDAKSKIWLQQGTQINVSGGTRGGLSGGTVTFRAPLDGNNDVKIAAISNVANPSGTHGTSFYADGDKTFDALPVIDATNNINDRSKVSIVGARSVAVNGFIAFDTAAGSHGIDGSSLGWFGTIDTAGWYKGVDTNGNLIPATEGTWTNVTGWKFLRVDNGTGLTASTVPRGPVSIKNSAGATVATVTAIMGVDSFTPSQTFPQYANMTVPVVFPPPGGGGEAAQGHAEVAADGTATIKIDKAGSGYTTPVATIQVGDVRDVTPKFQFGLQSKLRINDVQVSLTPGATGFDGSSLTSIPLGIATVWFTQVSNLSGTTKQVTVNGSTSLQFVPDTKDYIPLTSSGVFAFDPTQQGKPGVASFTGGAGTGHAFFGDTISQITKGNWAYNGQRYGFTNLFSRLSPLVASLGADVVHVQPGVDLVNSKGDITVSSNWNLAAGAAGNLAKTSDGVSYFDYGSSYVNFAYRLATPWGGLDAGVLTLRAAGNINVNASISDGFFQFADYLDPTYASKVASYFALTGNLRSIDFDQIYLNDYASNTLLIAPYKAGDVGNGVSPSSKDLASADLFPHTLLVCTIDCTQANIKAVTAPSSWSYILTAGADVSSANPTARVPLANGKGDVIVDKHGSYDQTLVGGATVSGVNIPTMIRTGTGNITVSAARDVFMKDTAAPGVIYAAGVNTETNANPYGSNLAVNDPNGFFEPRVMTYGTAAATAASELYYGPPTAAAFPEKGGDVVIDAQRDIIGNTKVIEKDNISKRVPQYYQPWLLSNSGVTPNANISAFGAGVFAPSTQIASQSAWWIQYGSFQQGFLSAGGNVSVLAGRNMLGVSVSAPTTGRVTGGLSANSTPVTHVYGSGNMVVRAGGDIKGGSFYEGSGHASIVAGGDIGQNGYVYKDSSSALQLPDVPLLAVDTGQITMTANGSITMAGVVNPAALHAQQPSRSNPLEIATDPANPLYMDTYGPDSKVRLVARSGDLTITIAPPTISTNSNSSYGRGAAGTYPASFEAVALQGNLTTTGISDLLKVASAGVLVPGIVLSPSEHGTFNLLAQGSIDLTFGYPADTTTPQKIARPIISAGPSLIDAAFDPYRPNSGNGASSSRAILAHERDDADGLDTTARIYAVTGDIKATGTYGARNSSRPERLYQRVEINRPASIYAGRDIVDLNIIVQNIHTADVSSIVAGRNITYTGYNNGGGIQVAGPGFLVVQAGGDIGPFLPAAHNNASEAPVQEGIVSVGNSSETPVGNLYTSSETATTAGSVGIYNQALLGPANNPRRNAALVAAAGTKQGADIITMFGTKFGIDYASVTDAYVMSGKAESSTNALRDIIYANLPNYLKQDAVASFLGTPDARKSLTGFLATPTGKAALDQLHFQDLWKDGSTSVIDRQKLDSFIGVLANTGLDAVWSFYRTTLSPQVQAGFFDVATSPQPIMSVRLDQLFFAELKAVGVIQATGTSSDTQRGYRMIETMFPASLGYTANTIGAGGNGASQLVKTGDMNLLHATVQTKLGGDISIFGPGGSLIVGSLAAEPNAALKLRDIGILTLGGGAINSFTDQNVLVNSSRVLTTQGGDVLMWSSNGDLDAGRGSKTTLSAPALQVLYDQDDYQSVDLGGFVTGAGIGTLKASRAARASNLYLLAPRGKIDFGTAGVQSSGNAVFVAPVVANYGNSSVQGSTTGVPTVSVPNVGALTAGSNTAGAAAKTAETPTASGASKPASIFIVEVIGYGGGDGQNGEAGGSKESDTTGDGKQ</sequence>
<dbReference type="SUPFAM" id="SSF51126">
    <property type="entry name" value="Pectin lyase-like"/>
    <property type="match status" value="1"/>
</dbReference>
<dbReference type="Pfam" id="PF12545">
    <property type="entry name" value="DUF3739"/>
    <property type="match status" value="1"/>
</dbReference>
<reference evidence="3 4" key="1">
    <citation type="submission" date="2019-12" db="EMBL/GenBank/DDBJ databases">
        <title>Draft genome sequences Bradyrhizobium cajani AMBPC1010, Bradyrhizobium pachyrhizi AMBPC1040 and Bradyrhizobium yuanmingense ALSPC3051, three plant growth promoting strains isolated from nodules of Cajanus cajan L. in Dominican Republic.</title>
        <authorList>
            <person name="Flores-Felix J.D."/>
            <person name="Araujo J."/>
            <person name="Diaz-Alcantara C."/>
            <person name="Gonzalez-Andres F."/>
            <person name="Velazquez E."/>
        </authorList>
    </citation>
    <scope>NUCLEOTIDE SEQUENCE [LARGE SCALE GENOMIC DNA]</scope>
    <source>
        <strain evidence="3 4">1010</strain>
    </source>
</reference>
<dbReference type="SMART" id="SM00912">
    <property type="entry name" value="Haemagg_act"/>
    <property type="match status" value="1"/>
</dbReference>
<gene>
    <name evidence="3" type="ORF">GPL20_08525</name>
</gene>
<feature type="compositionally biased region" description="Basic and acidic residues" evidence="1">
    <location>
        <begin position="4477"/>
        <end position="4489"/>
    </location>
</feature>
<dbReference type="InterPro" id="IPR008638">
    <property type="entry name" value="FhaB/CdiA-like_TPS"/>
</dbReference>
<comment type="caution">
    <text evidence="3">The sequence shown here is derived from an EMBL/GenBank/DDBJ whole genome shotgun (WGS) entry which is preliminary data.</text>
</comment>
<dbReference type="RefSeq" id="WP_157329168.1">
    <property type="nucleotide sequence ID" value="NZ_JANADL010000003.1"/>
</dbReference>
<proteinExistence type="predicted"/>
<keyword evidence="4" id="KW-1185">Reference proteome</keyword>
<evidence type="ECO:0000259" key="2">
    <source>
        <dbReference type="SMART" id="SM00912"/>
    </source>
</evidence>
<accession>A0A844TCF7</accession>
<dbReference type="InterPro" id="IPR012334">
    <property type="entry name" value="Pectin_lyas_fold"/>
</dbReference>
<dbReference type="EMBL" id="WQNE01000005">
    <property type="protein sequence ID" value="MVT73152.1"/>
    <property type="molecule type" value="Genomic_DNA"/>
</dbReference>
<feature type="domain" description="Filamentous haemagglutinin FhaB/tRNA nuclease CdiA-like TPS" evidence="2">
    <location>
        <begin position="142"/>
        <end position="250"/>
    </location>
</feature>
<name>A0A844TCF7_9BRAD</name>
<feature type="region of interest" description="Disordered" evidence="1">
    <location>
        <begin position="546"/>
        <end position="568"/>
    </location>
</feature>
<evidence type="ECO:0000313" key="3">
    <source>
        <dbReference type="EMBL" id="MVT73152.1"/>
    </source>
</evidence>
<dbReference type="Gene3D" id="2.160.20.10">
    <property type="entry name" value="Single-stranded right-handed beta-helix, Pectin lyase-like"/>
    <property type="match status" value="1"/>
</dbReference>
<feature type="region of interest" description="Disordered" evidence="1">
    <location>
        <begin position="4469"/>
        <end position="4489"/>
    </location>
</feature>
<dbReference type="InterPro" id="IPR021026">
    <property type="entry name" value="Filamn_hemagglutn_DUF3739"/>
</dbReference>
<evidence type="ECO:0000256" key="1">
    <source>
        <dbReference type="SAM" id="MobiDB-lite"/>
    </source>
</evidence>
<dbReference type="Proteomes" id="UP000449969">
    <property type="component" value="Unassembled WGS sequence"/>
</dbReference>